<dbReference type="InterPro" id="IPR007157">
    <property type="entry name" value="PspA_VIPP1"/>
</dbReference>
<name>H9UMQ1_SPIAZ</name>
<keyword evidence="5" id="KW-1185">Reference proteome</keyword>
<comment type="similarity">
    <text evidence="1">Belongs to the PspA/Vipp/IM30 family.</text>
</comment>
<dbReference type="Proteomes" id="UP000007383">
    <property type="component" value="Chromosome"/>
</dbReference>
<proteinExistence type="inferred from homology"/>
<feature type="region of interest" description="Disordered" evidence="3">
    <location>
        <begin position="242"/>
        <end position="262"/>
    </location>
</feature>
<dbReference type="AlphaFoldDB" id="H9UMQ1"/>
<dbReference type="eggNOG" id="COG1842">
    <property type="taxonomic scope" value="Bacteria"/>
</dbReference>
<evidence type="ECO:0000313" key="5">
    <source>
        <dbReference type="Proteomes" id="UP000007383"/>
    </source>
</evidence>
<protein>
    <submittedName>
        <fullName evidence="4">Phage shock protein A (IM30), suppresses sigma54-dependent transcription</fullName>
    </submittedName>
</protein>
<dbReference type="PANTHER" id="PTHR31088">
    <property type="entry name" value="MEMBRANE-ASSOCIATED PROTEIN VIPP1, CHLOROPLASTIC"/>
    <property type="match status" value="1"/>
</dbReference>
<dbReference type="Pfam" id="PF04012">
    <property type="entry name" value="PspA_IM30"/>
    <property type="match status" value="1"/>
</dbReference>
<reference evidence="5" key="1">
    <citation type="journal article" date="2013" name="Stand. Genomic Sci.">
        <title>Complete genome sequence of the halophilic bacterium Spirochaeta africana type strain (Z-7692(T)) from the alkaline Lake Magadi in the East African Rift.</title>
        <authorList>
            <person name="Liolos K."/>
            <person name="Abt B."/>
            <person name="Scheuner C."/>
            <person name="Teshima H."/>
            <person name="Held B."/>
            <person name="Lapidus A."/>
            <person name="Nolan M."/>
            <person name="Lucas S."/>
            <person name="Deshpande S."/>
            <person name="Cheng J.F."/>
            <person name="Tapia R."/>
            <person name="Goodwin L.A."/>
            <person name="Pitluck S."/>
            <person name="Pagani I."/>
            <person name="Ivanova N."/>
            <person name="Mavromatis K."/>
            <person name="Mikhailova N."/>
            <person name="Huntemann M."/>
            <person name="Pati A."/>
            <person name="Chen A."/>
            <person name="Palaniappan K."/>
            <person name="Land M."/>
            <person name="Rohde M."/>
            <person name="Tindall B.J."/>
            <person name="Detter J.C."/>
            <person name="Goker M."/>
            <person name="Bristow J."/>
            <person name="Eisen J.A."/>
            <person name="Markowitz V."/>
            <person name="Hugenholtz P."/>
            <person name="Woyke T."/>
            <person name="Klenk H.P."/>
            <person name="Kyrpides N.C."/>
        </authorList>
    </citation>
    <scope>NUCLEOTIDE SEQUENCE</scope>
    <source>
        <strain evidence="5">ATCC 700263 / DSM 8902 / Z-7692</strain>
    </source>
</reference>
<evidence type="ECO:0000256" key="1">
    <source>
        <dbReference type="ARBA" id="ARBA00043985"/>
    </source>
</evidence>
<dbReference type="PANTHER" id="PTHR31088:SF6">
    <property type="entry name" value="PHAGE SHOCK PROTEIN A"/>
    <property type="match status" value="1"/>
</dbReference>
<evidence type="ECO:0000313" key="4">
    <source>
        <dbReference type="EMBL" id="AFG38794.1"/>
    </source>
</evidence>
<dbReference type="HOGENOM" id="CLU_056466_3_3_12"/>
<dbReference type="PATRIC" id="fig|889378.3.peg.2743"/>
<feature type="coiled-coil region" evidence="2">
    <location>
        <begin position="133"/>
        <end position="206"/>
    </location>
</feature>
<dbReference type="EMBL" id="CP003282">
    <property type="protein sequence ID" value="AFG38794.1"/>
    <property type="molecule type" value="Genomic_DNA"/>
</dbReference>
<gene>
    <name evidence="4" type="ordered locus">Spiaf_2770</name>
</gene>
<sequence length="278" mass="31320">MLAAPVLQDTGRTDKEFPVGFFDRFKRVVKANLNSAISKAENPEKMLNQLITDMNQQLIEVKKSVAGAIADEKRIERQMNEQLKQSADWENRAILALKAGKEDLAREALGRKRESDEYAGQYREQWESQHQAVEKLKTHLRGLQQKIEEAQRKKNLLIARSKRVEAQKRIHETMGGLSDTSAFEVFDRMNRRIEDMEAETEALGELVNSGSTEDDIEKQFQALEGSSGGTPDTMLEDLKQKIALEGPQGDTAQNTGDVEDDDLAELKKKLQDDESSGS</sequence>
<dbReference type="STRING" id="889378.Spiaf_2770"/>
<evidence type="ECO:0000256" key="3">
    <source>
        <dbReference type="SAM" id="MobiDB-lite"/>
    </source>
</evidence>
<dbReference type="KEGG" id="sfc:Spiaf_2770"/>
<accession>H9UMQ1</accession>
<evidence type="ECO:0000256" key="2">
    <source>
        <dbReference type="SAM" id="Coils"/>
    </source>
</evidence>
<keyword evidence="2" id="KW-0175">Coiled coil</keyword>
<organism evidence="4 5">
    <name type="scientific">Spirochaeta africana (strain ATCC 700263 / DSM 8902 / Z-7692)</name>
    <dbReference type="NCBI Taxonomy" id="889378"/>
    <lineage>
        <taxon>Bacteria</taxon>
        <taxon>Pseudomonadati</taxon>
        <taxon>Spirochaetota</taxon>
        <taxon>Spirochaetia</taxon>
        <taxon>Spirochaetales</taxon>
        <taxon>Spirochaetaceae</taxon>
        <taxon>Spirochaeta</taxon>
    </lineage>
</organism>